<dbReference type="AlphaFoldDB" id="A0A918QQD1"/>
<organism evidence="2 3">
    <name type="scientific">Streptomyces inusitatus</name>
    <dbReference type="NCBI Taxonomy" id="68221"/>
    <lineage>
        <taxon>Bacteria</taxon>
        <taxon>Bacillati</taxon>
        <taxon>Actinomycetota</taxon>
        <taxon>Actinomycetes</taxon>
        <taxon>Kitasatosporales</taxon>
        <taxon>Streptomycetaceae</taxon>
        <taxon>Streptomyces</taxon>
    </lineage>
</organism>
<dbReference type="EMBL" id="BMWG01000031">
    <property type="protein sequence ID" value="GGZ60643.1"/>
    <property type="molecule type" value="Genomic_DNA"/>
</dbReference>
<name>A0A918QQD1_9ACTN</name>
<comment type="caution">
    <text evidence="2">The sequence shown here is derived from an EMBL/GenBank/DDBJ whole genome shotgun (WGS) entry which is preliminary data.</text>
</comment>
<reference evidence="2" key="1">
    <citation type="journal article" date="2014" name="Int. J. Syst. Evol. Microbiol.">
        <title>Complete genome sequence of Corynebacterium casei LMG S-19264T (=DSM 44701T), isolated from a smear-ripened cheese.</title>
        <authorList>
            <consortium name="US DOE Joint Genome Institute (JGI-PGF)"/>
            <person name="Walter F."/>
            <person name="Albersmeier A."/>
            <person name="Kalinowski J."/>
            <person name="Ruckert C."/>
        </authorList>
    </citation>
    <scope>NUCLEOTIDE SEQUENCE</scope>
    <source>
        <strain evidence="2">JCM 4988</strain>
    </source>
</reference>
<evidence type="ECO:0000256" key="1">
    <source>
        <dbReference type="SAM" id="MobiDB-lite"/>
    </source>
</evidence>
<evidence type="ECO:0000313" key="2">
    <source>
        <dbReference type="EMBL" id="GGZ60643.1"/>
    </source>
</evidence>
<sequence length="99" mass="10768">MEARPAGLLSGQLLRATELSPGQARSGSAMPRDQISDQELPPLVWSRQDGYLFTADPDLLRAYELVVVRQRLVGLFADYRPGRRSPGVGGTSSSRTLSP</sequence>
<evidence type="ECO:0000313" key="3">
    <source>
        <dbReference type="Proteomes" id="UP000630936"/>
    </source>
</evidence>
<feature type="region of interest" description="Disordered" evidence="1">
    <location>
        <begin position="1"/>
        <end position="35"/>
    </location>
</feature>
<keyword evidence="3" id="KW-1185">Reference proteome</keyword>
<reference evidence="2" key="2">
    <citation type="submission" date="2020-09" db="EMBL/GenBank/DDBJ databases">
        <authorList>
            <person name="Sun Q."/>
            <person name="Ohkuma M."/>
        </authorList>
    </citation>
    <scope>NUCLEOTIDE SEQUENCE</scope>
    <source>
        <strain evidence="2">JCM 4988</strain>
    </source>
</reference>
<dbReference type="Proteomes" id="UP000630936">
    <property type="component" value="Unassembled WGS sequence"/>
</dbReference>
<proteinExistence type="predicted"/>
<dbReference type="RefSeq" id="WP_190126693.1">
    <property type="nucleotide sequence ID" value="NZ_BMWG01000031.1"/>
</dbReference>
<accession>A0A918QQD1</accession>
<gene>
    <name evidence="2" type="ORF">GCM10010387_62900</name>
</gene>
<feature type="region of interest" description="Disordered" evidence="1">
    <location>
        <begin position="79"/>
        <end position="99"/>
    </location>
</feature>
<protein>
    <submittedName>
        <fullName evidence="2">Uncharacterized protein</fullName>
    </submittedName>
</protein>